<reference evidence="1" key="1">
    <citation type="journal article" date="2023" name="G3 (Bethesda)">
        <title>A reference genome for the long-term kleptoplast-retaining sea slug Elysia crispata morphotype clarki.</title>
        <authorList>
            <person name="Eastman K.E."/>
            <person name="Pendleton A.L."/>
            <person name="Shaikh M.A."/>
            <person name="Suttiyut T."/>
            <person name="Ogas R."/>
            <person name="Tomko P."/>
            <person name="Gavelis G."/>
            <person name="Widhalm J.R."/>
            <person name="Wisecaver J.H."/>
        </authorList>
    </citation>
    <scope>NUCLEOTIDE SEQUENCE</scope>
    <source>
        <strain evidence="1">ECLA1</strain>
    </source>
</reference>
<name>A0AAE1ED91_9GAST</name>
<keyword evidence="2" id="KW-1185">Reference proteome</keyword>
<organism evidence="1 2">
    <name type="scientific">Elysia crispata</name>
    <name type="common">lettuce slug</name>
    <dbReference type="NCBI Taxonomy" id="231223"/>
    <lineage>
        <taxon>Eukaryota</taxon>
        <taxon>Metazoa</taxon>
        <taxon>Spiralia</taxon>
        <taxon>Lophotrochozoa</taxon>
        <taxon>Mollusca</taxon>
        <taxon>Gastropoda</taxon>
        <taxon>Heterobranchia</taxon>
        <taxon>Euthyneura</taxon>
        <taxon>Panpulmonata</taxon>
        <taxon>Sacoglossa</taxon>
        <taxon>Placobranchoidea</taxon>
        <taxon>Plakobranchidae</taxon>
        <taxon>Elysia</taxon>
    </lineage>
</organism>
<protein>
    <submittedName>
        <fullName evidence="1">Uncharacterized protein</fullName>
    </submittedName>
</protein>
<dbReference type="EMBL" id="JAWDGP010000237">
    <property type="protein sequence ID" value="KAK3802425.1"/>
    <property type="molecule type" value="Genomic_DNA"/>
</dbReference>
<sequence>MEAEKFTRSAPNPDSATAMVNNINKRCHSFLIEAISQVEKTLSPGQRHIFSSLSVLSPSTVLLQLRPLYNDLPMHYLLEDNIGAEEQYQKLSHVEWVKEPVFNGEVPTDSLNFWSGV</sequence>
<comment type="caution">
    <text evidence="1">The sequence shown here is derived from an EMBL/GenBank/DDBJ whole genome shotgun (WGS) entry which is preliminary data.</text>
</comment>
<dbReference type="Proteomes" id="UP001283361">
    <property type="component" value="Unassembled WGS sequence"/>
</dbReference>
<evidence type="ECO:0000313" key="2">
    <source>
        <dbReference type="Proteomes" id="UP001283361"/>
    </source>
</evidence>
<dbReference type="AlphaFoldDB" id="A0AAE1ED91"/>
<proteinExistence type="predicted"/>
<gene>
    <name evidence="1" type="ORF">RRG08_065302</name>
</gene>
<accession>A0AAE1ED91</accession>
<evidence type="ECO:0000313" key="1">
    <source>
        <dbReference type="EMBL" id="KAK3802425.1"/>
    </source>
</evidence>